<evidence type="ECO:0000256" key="9">
    <source>
        <dbReference type="SAM" id="SignalP"/>
    </source>
</evidence>
<evidence type="ECO:0000256" key="5">
    <source>
        <dbReference type="ARBA" id="ARBA00023136"/>
    </source>
</evidence>
<dbReference type="AlphaFoldDB" id="A0AAD5RMD7"/>
<keyword evidence="5" id="KW-0472">Membrane</keyword>
<evidence type="ECO:0000256" key="4">
    <source>
        <dbReference type="ARBA" id="ARBA00022729"/>
    </source>
</evidence>
<dbReference type="Proteomes" id="UP001201980">
    <property type="component" value="Unassembled WGS sequence"/>
</dbReference>
<dbReference type="CDD" id="cd21176">
    <property type="entry name" value="LPMO_auxiliary-like"/>
    <property type="match status" value="1"/>
</dbReference>
<feature type="compositionally biased region" description="Low complexity" evidence="8">
    <location>
        <begin position="185"/>
        <end position="195"/>
    </location>
</feature>
<reference evidence="11" key="1">
    <citation type="submission" date="2022-07" db="EMBL/GenBank/DDBJ databases">
        <title>Draft genome sequence of Zalerion maritima ATCC 34329, a (micro)plastics degrading marine fungus.</title>
        <authorList>
            <person name="Paco A."/>
            <person name="Goncalves M.F.M."/>
            <person name="Rocha-Santos T.A.P."/>
            <person name="Alves A."/>
        </authorList>
    </citation>
    <scope>NUCLEOTIDE SEQUENCE</scope>
    <source>
        <strain evidence="11">ATCC 34329</strain>
    </source>
</reference>
<dbReference type="PANTHER" id="PTHR34992">
    <property type="entry name" value="HYPHAL ANASTAMOSIS-7 PROTEIN"/>
    <property type="match status" value="1"/>
</dbReference>
<feature type="chain" id="PRO_5042192314" description="Copper acquisition factor BIM1-like domain-containing protein" evidence="9">
    <location>
        <begin position="20"/>
        <end position="225"/>
    </location>
</feature>
<feature type="domain" description="Copper acquisition factor BIM1-like" evidence="10">
    <location>
        <begin position="18"/>
        <end position="156"/>
    </location>
</feature>
<dbReference type="PANTHER" id="PTHR34992:SF1">
    <property type="entry name" value="COPPER ACQUISITION FACTOR BIM1-LIKE DOMAIN-CONTAINING PROTEIN"/>
    <property type="match status" value="1"/>
</dbReference>
<dbReference type="InterPro" id="IPR046936">
    <property type="entry name" value="BIM1-like"/>
</dbReference>
<keyword evidence="4 9" id="KW-0732">Signal</keyword>
<proteinExistence type="predicted"/>
<sequence length="225" mass="23347">MAPLSRLLFPALLVTGANAHFNVKYPEPIGFEDDSQGAGPCGGLDPDFSTNTVSDFHVGGDSIALLNGHAQVTWIFRATLDQTASGNWTQIFPIVQQSGYNMFCEPEVTVPEEFVGKKGIIGIVSNAPDGLLYACAAVSFVEGAGESQDVCTNSTDVTISFTGDDSLSAMVGEGTTTSDDDDTADPTSTASGSEETGTDDSSARSLRPTIFGVLSAVLMGAAFVV</sequence>
<keyword evidence="12" id="KW-1185">Reference proteome</keyword>
<keyword evidence="2" id="KW-1003">Cell membrane</keyword>
<dbReference type="InterPro" id="IPR046530">
    <property type="entry name" value="BIM1-like_dom"/>
</dbReference>
<evidence type="ECO:0000259" key="10">
    <source>
        <dbReference type="Pfam" id="PF20238"/>
    </source>
</evidence>
<comment type="subcellular location">
    <subcellularLocation>
        <location evidence="1">Cell membrane</location>
        <topology evidence="1">Lipid-anchor</topology>
        <topology evidence="1">GPI-anchor</topology>
    </subcellularLocation>
</comment>
<evidence type="ECO:0000256" key="2">
    <source>
        <dbReference type="ARBA" id="ARBA00022475"/>
    </source>
</evidence>
<evidence type="ECO:0000256" key="8">
    <source>
        <dbReference type="SAM" id="MobiDB-lite"/>
    </source>
</evidence>
<evidence type="ECO:0000256" key="6">
    <source>
        <dbReference type="ARBA" id="ARBA00023180"/>
    </source>
</evidence>
<feature type="signal peptide" evidence="9">
    <location>
        <begin position="1"/>
        <end position="19"/>
    </location>
</feature>
<name>A0AAD5RMD7_9PEZI</name>
<keyword evidence="7" id="KW-0449">Lipoprotein</keyword>
<keyword evidence="6" id="KW-0325">Glycoprotein</keyword>
<gene>
    <name evidence="11" type="ORF">MKZ38_003799</name>
</gene>
<evidence type="ECO:0000256" key="1">
    <source>
        <dbReference type="ARBA" id="ARBA00004609"/>
    </source>
</evidence>
<comment type="caution">
    <text evidence="11">The sequence shown here is derived from an EMBL/GenBank/DDBJ whole genome shotgun (WGS) entry which is preliminary data.</text>
</comment>
<evidence type="ECO:0000256" key="7">
    <source>
        <dbReference type="ARBA" id="ARBA00023288"/>
    </source>
</evidence>
<keyword evidence="3" id="KW-0336">GPI-anchor</keyword>
<dbReference type="EMBL" id="JAKWBI020000224">
    <property type="protein sequence ID" value="KAJ2898602.1"/>
    <property type="molecule type" value="Genomic_DNA"/>
</dbReference>
<protein>
    <recommendedName>
        <fullName evidence="10">Copper acquisition factor BIM1-like domain-containing protein</fullName>
    </recommendedName>
</protein>
<evidence type="ECO:0000256" key="3">
    <source>
        <dbReference type="ARBA" id="ARBA00022622"/>
    </source>
</evidence>
<evidence type="ECO:0000313" key="12">
    <source>
        <dbReference type="Proteomes" id="UP001201980"/>
    </source>
</evidence>
<organism evidence="11 12">
    <name type="scientific">Zalerion maritima</name>
    <dbReference type="NCBI Taxonomy" id="339359"/>
    <lineage>
        <taxon>Eukaryota</taxon>
        <taxon>Fungi</taxon>
        <taxon>Dikarya</taxon>
        <taxon>Ascomycota</taxon>
        <taxon>Pezizomycotina</taxon>
        <taxon>Sordariomycetes</taxon>
        <taxon>Lulworthiomycetidae</taxon>
        <taxon>Lulworthiales</taxon>
        <taxon>Lulworthiaceae</taxon>
        <taxon>Zalerion</taxon>
    </lineage>
</organism>
<feature type="region of interest" description="Disordered" evidence="8">
    <location>
        <begin position="165"/>
        <end position="204"/>
    </location>
</feature>
<dbReference type="GO" id="GO:0005886">
    <property type="term" value="C:plasma membrane"/>
    <property type="evidence" value="ECO:0007669"/>
    <property type="project" value="UniProtKB-SubCell"/>
</dbReference>
<dbReference type="GO" id="GO:0098552">
    <property type="term" value="C:side of membrane"/>
    <property type="evidence" value="ECO:0007669"/>
    <property type="project" value="UniProtKB-KW"/>
</dbReference>
<dbReference type="Pfam" id="PF20238">
    <property type="entry name" value="BIM1-like_dom"/>
    <property type="match status" value="1"/>
</dbReference>
<accession>A0AAD5RMD7</accession>
<evidence type="ECO:0000313" key="11">
    <source>
        <dbReference type="EMBL" id="KAJ2898602.1"/>
    </source>
</evidence>